<comment type="caution">
    <text evidence="13">The sequence shown here is derived from an EMBL/GenBank/DDBJ whole genome shotgun (WGS) entry which is preliminary data.</text>
</comment>
<evidence type="ECO:0000256" key="11">
    <source>
        <dbReference type="RuleBase" id="RU363010"/>
    </source>
</evidence>
<dbReference type="GO" id="GO:0044284">
    <property type="term" value="C:mitochondrial crista junction"/>
    <property type="evidence" value="ECO:0007669"/>
    <property type="project" value="InterPro"/>
</dbReference>
<keyword evidence="5" id="KW-0812">Transmembrane</keyword>
<keyword evidence="14" id="KW-1185">Reference proteome</keyword>
<keyword evidence="6" id="KW-1133">Transmembrane helix</keyword>
<dbReference type="EMBL" id="JAAHCF010000246">
    <property type="protein sequence ID" value="KAK8145928.1"/>
    <property type="molecule type" value="Genomic_DNA"/>
</dbReference>
<accession>A0AAW0RUG8</accession>
<evidence type="ECO:0000256" key="12">
    <source>
        <dbReference type="SAM" id="Coils"/>
    </source>
</evidence>
<gene>
    <name evidence="13" type="ORF">G3M48_003803</name>
</gene>
<evidence type="ECO:0000256" key="3">
    <source>
        <dbReference type="ARBA" id="ARBA00009188"/>
    </source>
</evidence>
<keyword evidence="11" id="KW-0999">Mitochondrion inner membrane</keyword>
<evidence type="ECO:0000313" key="14">
    <source>
        <dbReference type="Proteomes" id="UP001397290"/>
    </source>
</evidence>
<evidence type="ECO:0000256" key="2">
    <source>
        <dbReference type="ARBA" id="ARBA00004370"/>
    </source>
</evidence>
<dbReference type="GO" id="GO:0042407">
    <property type="term" value="P:cristae formation"/>
    <property type="evidence" value="ECO:0007669"/>
    <property type="project" value="InterPro"/>
</dbReference>
<dbReference type="Proteomes" id="UP001397290">
    <property type="component" value="Unassembled WGS sequence"/>
</dbReference>
<organism evidence="13 14">
    <name type="scientific">Beauveria asiatica</name>
    <dbReference type="NCBI Taxonomy" id="1069075"/>
    <lineage>
        <taxon>Eukaryota</taxon>
        <taxon>Fungi</taxon>
        <taxon>Dikarya</taxon>
        <taxon>Ascomycota</taxon>
        <taxon>Pezizomycotina</taxon>
        <taxon>Sordariomycetes</taxon>
        <taxon>Hypocreomycetidae</taxon>
        <taxon>Hypocreales</taxon>
        <taxon>Cordycipitaceae</taxon>
        <taxon>Beauveria</taxon>
    </lineage>
</organism>
<evidence type="ECO:0000256" key="10">
    <source>
        <dbReference type="ARBA" id="ARBA00032985"/>
    </source>
</evidence>
<comment type="function">
    <text evidence="1 11">Component of the MICOS complex, a large protein complex of the mitochondrial inner membrane that plays crucial roles in the maintenance of crista junctions, inner membrane architecture, and formation of contact sites to the outer membrane.</text>
</comment>
<evidence type="ECO:0000256" key="7">
    <source>
        <dbReference type="ARBA" id="ARBA00023128"/>
    </source>
</evidence>
<evidence type="ECO:0000256" key="8">
    <source>
        <dbReference type="ARBA" id="ARBA00023136"/>
    </source>
</evidence>
<keyword evidence="12" id="KW-0175">Coiled coil</keyword>
<evidence type="ECO:0000256" key="4">
    <source>
        <dbReference type="ARBA" id="ARBA00018170"/>
    </source>
</evidence>
<comment type="similarity">
    <text evidence="3 11">Belongs to the MICOS complex subunit Mic12 family.</text>
</comment>
<keyword evidence="7 11" id="KW-0496">Mitochondrion</keyword>
<sequence>MLGVETSGDGQRAAENYRLALLCCQRCLPLAHLANYVNILRSKRTAEEKLRIGIAACEADTELCHSLPIEAVTERSEALPRHNGLRLRFCTGGLFQPSSHAELPPNPTGGVTLTLSVAYLSALAHQRNRERQGQLLRAQALELQSIIDPIPLPLPPTRSEVAAEQRAAKVEVLKDKWNDEIGRAVRWVQTTDWDEVRHGATLQAGALWARVTGQTPGQSVDAAKSATEDKARSIEQSARGGFQKAKAEARSVEEAAQNKALEARLQAKKTTKETASAIAESVKEGAQEAGGVLSSLLGRGTEKAAELAGKAKEAVGLASGAVADIDGVTLTTGTSAVEKALHQRFQKTTIKDTRTVAEVLQERYTPVDRRDNTNLRGL</sequence>
<dbReference type="Pfam" id="PF17050">
    <property type="entry name" value="AIM5"/>
    <property type="match status" value="1"/>
</dbReference>
<protein>
    <recommendedName>
        <fullName evidence="4 11">MICOS complex subunit MIC12</fullName>
    </recommendedName>
    <alternativeName>
        <fullName evidence="10 11">Altered inheritance of mitochondria protein 5, mitochondrial</fullName>
    </alternativeName>
    <alternativeName>
        <fullName evidence="9 11">Found in mitochondrial proteome protein 51</fullName>
    </alternativeName>
</protein>
<evidence type="ECO:0000313" key="13">
    <source>
        <dbReference type="EMBL" id="KAK8145928.1"/>
    </source>
</evidence>
<evidence type="ECO:0000256" key="1">
    <source>
        <dbReference type="ARBA" id="ARBA00002689"/>
    </source>
</evidence>
<comment type="subcellular location">
    <subcellularLocation>
        <location evidence="2">Membrane</location>
    </subcellularLocation>
    <subcellularLocation>
        <location evidence="11">Mitochondrion inner membrane</location>
        <topology evidence="11">Single-pass membrane protein</topology>
    </subcellularLocation>
</comment>
<evidence type="ECO:0000256" key="5">
    <source>
        <dbReference type="ARBA" id="ARBA00022692"/>
    </source>
</evidence>
<keyword evidence="8" id="KW-0472">Membrane</keyword>
<dbReference type="InterPro" id="IPR031463">
    <property type="entry name" value="Mic12"/>
</dbReference>
<dbReference type="AlphaFoldDB" id="A0AAW0RUG8"/>
<proteinExistence type="inferred from homology"/>
<evidence type="ECO:0000256" key="9">
    <source>
        <dbReference type="ARBA" id="ARBA00032159"/>
    </source>
</evidence>
<dbReference type="GO" id="GO:0061617">
    <property type="term" value="C:MICOS complex"/>
    <property type="evidence" value="ECO:0007669"/>
    <property type="project" value="UniProtKB-UniRule"/>
</dbReference>
<feature type="coiled-coil region" evidence="12">
    <location>
        <begin position="242"/>
        <end position="273"/>
    </location>
</feature>
<comment type="subunit">
    <text evidence="11">Component of the mitochondrial contact site and cristae organizing system (MICOS) complex.</text>
</comment>
<reference evidence="13 14" key="1">
    <citation type="submission" date="2020-02" db="EMBL/GenBank/DDBJ databases">
        <title>Comparative genomics of the hypocrealean fungal genus Beauvera.</title>
        <authorList>
            <person name="Showalter D.N."/>
            <person name="Bushley K.E."/>
            <person name="Rehner S.A."/>
        </authorList>
    </citation>
    <scope>NUCLEOTIDE SEQUENCE [LARGE SCALE GENOMIC DNA]</scope>
    <source>
        <strain evidence="13 14">ARSEF4384</strain>
    </source>
</reference>
<evidence type="ECO:0000256" key="6">
    <source>
        <dbReference type="ARBA" id="ARBA00022989"/>
    </source>
</evidence>
<name>A0AAW0RUG8_9HYPO</name>